<feature type="domain" description="Smr" evidence="1">
    <location>
        <begin position="35"/>
        <end position="116"/>
    </location>
</feature>
<dbReference type="SUPFAM" id="SSF160443">
    <property type="entry name" value="SMR domain-like"/>
    <property type="match status" value="1"/>
</dbReference>
<reference evidence="2 3" key="1">
    <citation type="journal article" date="2009" name="J. Bacteriol.">
        <title>Draft genome sequence of the extremely acidophilic bacterium Acidithiobacillus caldus ATCC 51756 reveals metabolic versatility in the genus Acidithiobacillus.</title>
        <authorList>
            <person name="Valdes J."/>
            <person name="Quatrini R."/>
            <person name="Hallberg K."/>
            <person name="Dopson M."/>
            <person name="Valenzuela P.D."/>
            <person name="Holmes D.S."/>
        </authorList>
    </citation>
    <scope>NUCLEOTIDE SEQUENCE [LARGE SCALE GENOMIC DNA]</scope>
    <source>
        <strain evidence="3">ATCC 51756 / DSM 8584 / KU</strain>
    </source>
</reference>
<dbReference type="HOGENOM" id="CLU_055978_4_3_6"/>
<dbReference type="RefSeq" id="WP_004868796.1">
    <property type="nucleotide sequence ID" value="NZ_CP005986.1"/>
</dbReference>
<dbReference type="PANTHER" id="PTHR35562">
    <property type="entry name" value="DNA ENDONUCLEASE SMRA-RELATED"/>
    <property type="match status" value="1"/>
</dbReference>
<dbReference type="eggNOG" id="COG2840">
    <property type="taxonomic scope" value="Bacteria"/>
</dbReference>
<dbReference type="Pfam" id="PF01713">
    <property type="entry name" value="Smr"/>
    <property type="match status" value="1"/>
</dbReference>
<organism evidence="2 3">
    <name type="scientific">Acidithiobacillus caldus (strain ATCC 51756 / DSM 8584 / KU)</name>
    <dbReference type="NCBI Taxonomy" id="637389"/>
    <lineage>
        <taxon>Bacteria</taxon>
        <taxon>Pseudomonadati</taxon>
        <taxon>Pseudomonadota</taxon>
        <taxon>Acidithiobacillia</taxon>
        <taxon>Acidithiobacillales</taxon>
        <taxon>Acidithiobacillaceae</taxon>
        <taxon>Acidithiobacillus</taxon>
    </lineage>
</organism>
<dbReference type="Proteomes" id="UP000005522">
    <property type="component" value="Chromosome"/>
</dbReference>
<dbReference type="Gene3D" id="3.30.1370.110">
    <property type="match status" value="1"/>
</dbReference>
<name>A0A060A1S0_ACICK</name>
<dbReference type="PANTHER" id="PTHR35562:SF2">
    <property type="entry name" value="DNA ENDONUCLEASE SMRA-RELATED"/>
    <property type="match status" value="1"/>
</dbReference>
<dbReference type="GeneID" id="92932393"/>
<dbReference type="KEGG" id="acz:Acaty_c2324"/>
<evidence type="ECO:0000259" key="1">
    <source>
        <dbReference type="PROSITE" id="PS50828"/>
    </source>
</evidence>
<dbReference type="AlphaFoldDB" id="A0A060A1S0"/>
<sequence length="122" mass="13576">MAWLNGDEWVFLRPGLPQTLLRDLRRGRIRTQSDLDLHGLVVEEARLAVAQFLQDARRQRLTCVRIIHGKGLGSPGQVPVLKRLVGLWLMRRQEVLAFTQAHPAEGGGGAVRVLLGRGAKGR</sequence>
<proteinExistence type="predicted"/>
<dbReference type="InterPro" id="IPR036063">
    <property type="entry name" value="Smr_dom_sf"/>
</dbReference>
<evidence type="ECO:0000313" key="3">
    <source>
        <dbReference type="Proteomes" id="UP000005522"/>
    </source>
</evidence>
<dbReference type="EMBL" id="CP005986">
    <property type="protein sequence ID" value="AIA56171.1"/>
    <property type="molecule type" value="Genomic_DNA"/>
</dbReference>
<dbReference type="PROSITE" id="PS50828">
    <property type="entry name" value="SMR"/>
    <property type="match status" value="1"/>
</dbReference>
<evidence type="ECO:0000313" key="2">
    <source>
        <dbReference type="EMBL" id="AIA56171.1"/>
    </source>
</evidence>
<dbReference type="InterPro" id="IPR002625">
    <property type="entry name" value="Smr_dom"/>
</dbReference>
<gene>
    <name evidence="2" type="ORF">Acaty_c2324</name>
</gene>
<dbReference type="SMART" id="SM00463">
    <property type="entry name" value="SMR"/>
    <property type="match status" value="1"/>
</dbReference>
<protein>
    <submittedName>
        <fullName evidence="2">Smr domain protein</fullName>
    </submittedName>
</protein>
<accession>A0A060A1S0</accession>